<organism evidence="12 13">
    <name type="scientific">Epicoccum nigrum</name>
    <name type="common">Soil fungus</name>
    <name type="synonym">Epicoccum purpurascens</name>
    <dbReference type="NCBI Taxonomy" id="105696"/>
    <lineage>
        <taxon>Eukaryota</taxon>
        <taxon>Fungi</taxon>
        <taxon>Dikarya</taxon>
        <taxon>Ascomycota</taxon>
        <taxon>Pezizomycotina</taxon>
        <taxon>Dothideomycetes</taxon>
        <taxon>Pleosporomycetidae</taxon>
        <taxon>Pleosporales</taxon>
        <taxon>Pleosporineae</taxon>
        <taxon>Didymellaceae</taxon>
        <taxon>Epicoccum</taxon>
    </lineage>
</organism>
<dbReference type="SUPFAM" id="SSF56112">
    <property type="entry name" value="Protein kinase-like (PK-like)"/>
    <property type="match status" value="1"/>
</dbReference>
<dbReference type="InterPro" id="IPR000719">
    <property type="entry name" value="Prot_kinase_dom"/>
</dbReference>
<keyword evidence="6" id="KW-0067">ATP-binding</keyword>
<dbReference type="InParanoid" id="A0A1Y2LKZ9"/>
<dbReference type="EMBL" id="KZ107863">
    <property type="protein sequence ID" value="OSS43548.1"/>
    <property type="molecule type" value="Genomic_DNA"/>
</dbReference>
<feature type="region of interest" description="Disordered" evidence="10">
    <location>
        <begin position="1"/>
        <end position="24"/>
    </location>
</feature>
<gene>
    <name evidence="12" type="ORF">B5807_11795</name>
</gene>
<dbReference type="GO" id="GO:0005634">
    <property type="term" value="C:nucleus"/>
    <property type="evidence" value="ECO:0007669"/>
    <property type="project" value="TreeGrafter"/>
</dbReference>
<evidence type="ECO:0000256" key="2">
    <source>
        <dbReference type="ARBA" id="ARBA00022527"/>
    </source>
</evidence>
<comment type="catalytic activity">
    <reaction evidence="8">
        <text>L-seryl-[protein] + ATP = O-phospho-L-seryl-[protein] + ADP + H(+)</text>
        <dbReference type="Rhea" id="RHEA:17989"/>
        <dbReference type="Rhea" id="RHEA-COMP:9863"/>
        <dbReference type="Rhea" id="RHEA-COMP:11604"/>
        <dbReference type="ChEBI" id="CHEBI:15378"/>
        <dbReference type="ChEBI" id="CHEBI:29999"/>
        <dbReference type="ChEBI" id="CHEBI:30616"/>
        <dbReference type="ChEBI" id="CHEBI:83421"/>
        <dbReference type="ChEBI" id="CHEBI:456216"/>
        <dbReference type="EC" id="2.7.11.1"/>
    </reaction>
</comment>
<comment type="catalytic activity">
    <reaction evidence="7">
        <text>L-threonyl-[protein] + ATP = O-phospho-L-threonyl-[protein] + ADP + H(+)</text>
        <dbReference type="Rhea" id="RHEA:46608"/>
        <dbReference type="Rhea" id="RHEA-COMP:11060"/>
        <dbReference type="Rhea" id="RHEA-COMP:11605"/>
        <dbReference type="ChEBI" id="CHEBI:15378"/>
        <dbReference type="ChEBI" id="CHEBI:30013"/>
        <dbReference type="ChEBI" id="CHEBI:30616"/>
        <dbReference type="ChEBI" id="CHEBI:61977"/>
        <dbReference type="ChEBI" id="CHEBI:456216"/>
        <dbReference type="EC" id="2.7.11.1"/>
    </reaction>
</comment>
<dbReference type="PANTHER" id="PTHR43671">
    <property type="entry name" value="SERINE/THREONINE-PROTEIN KINASE NEK"/>
    <property type="match status" value="1"/>
</dbReference>
<dbReference type="AlphaFoldDB" id="A0A1Y2LKZ9"/>
<evidence type="ECO:0000256" key="8">
    <source>
        <dbReference type="ARBA" id="ARBA00048679"/>
    </source>
</evidence>
<feature type="compositionally biased region" description="Basic and acidic residues" evidence="10">
    <location>
        <begin position="1"/>
        <end position="11"/>
    </location>
</feature>
<evidence type="ECO:0000256" key="7">
    <source>
        <dbReference type="ARBA" id="ARBA00047899"/>
    </source>
</evidence>
<dbReference type="Gene3D" id="3.30.200.20">
    <property type="entry name" value="Phosphorylase Kinase, domain 1"/>
    <property type="match status" value="1"/>
</dbReference>
<protein>
    <recommendedName>
        <fullName evidence="1">non-specific serine/threonine protein kinase</fullName>
        <ecNumber evidence="1">2.7.11.1</ecNumber>
    </recommendedName>
</protein>
<dbReference type="Pfam" id="PF00069">
    <property type="entry name" value="Pkinase"/>
    <property type="match status" value="1"/>
</dbReference>
<dbReference type="Proteomes" id="UP000193240">
    <property type="component" value="Unassembled WGS sequence"/>
</dbReference>
<dbReference type="GO" id="GO:0005524">
    <property type="term" value="F:ATP binding"/>
    <property type="evidence" value="ECO:0007669"/>
    <property type="project" value="UniProtKB-KW"/>
</dbReference>
<evidence type="ECO:0000256" key="1">
    <source>
        <dbReference type="ARBA" id="ARBA00012513"/>
    </source>
</evidence>
<keyword evidence="13" id="KW-1185">Reference proteome</keyword>
<feature type="region of interest" description="Disordered" evidence="10">
    <location>
        <begin position="643"/>
        <end position="664"/>
    </location>
</feature>
<dbReference type="InterPro" id="IPR050660">
    <property type="entry name" value="NEK_Ser/Thr_kinase"/>
</dbReference>
<dbReference type="SMART" id="SM00220">
    <property type="entry name" value="S_TKc"/>
    <property type="match status" value="1"/>
</dbReference>
<evidence type="ECO:0000256" key="6">
    <source>
        <dbReference type="ARBA" id="ARBA00022840"/>
    </source>
</evidence>
<keyword evidence="4" id="KW-0547">Nucleotide-binding</keyword>
<feature type="region of interest" description="Disordered" evidence="10">
    <location>
        <begin position="523"/>
        <end position="629"/>
    </location>
</feature>
<sequence>MAETIQDKGADETSPPASPTESILTDLGLRELRYSRSTDDWHAHRDWIQYNESYDNAIEDPHDDLYEKDRERARYEELTTDWSQTERGSHVEFASTEDVPLKEDAFLGRGAVGDVYQTEVIGYKLAWKRIPLRRQVAQKDLKEMEILKKLSHQHIIHLIGTYTHRQCLGLLLQPVATCDMHTLFDDIEAYWSSKSMPVQNKRLSDVHFDGQLSAVHKASPIYFQTGCLVSAVAYLHKQKIRHKDLKPSNILLTPYNLILSDFGSATDFSLLSQSATDNERGTPKYFAPEVAEWEPSGRASDIYSLGCILLEILTLDQEGSLDRLRVNRSTKNTAYHANLDRINDWIPLREDVSPIDYNLIKEIRAMLSRSPNQRPSAQRLLERLEYCDKLSGDTDKAHSIFDSCCRLSLMKKSDHQELLDNVETQHKTEIKDGWKRVSDLQSQIRDLKQTATNDAVAAVQQLKDMEKKHRREMKKVRQSEGTGVENGITHLRDEVQKLTAELIESKRMLEQADTAFAQAIQQLDTSPAKSAETKSLRDSSLAGDERAANPQNHTGSAKRDSPAPSTDPSIKKREKKFRSATSLDSMIVQPDEHEPAQTASESTGKSDTRLTPFDRRPLTARAMSDRDRDVEMRLKAAAEDQFKKEARMQAAKEKKKELRASQGRWPRLGKLFGSKAEDPEEWV</sequence>
<dbReference type="GO" id="GO:0004674">
    <property type="term" value="F:protein serine/threonine kinase activity"/>
    <property type="evidence" value="ECO:0007669"/>
    <property type="project" value="UniProtKB-KW"/>
</dbReference>
<feature type="compositionally biased region" description="Basic and acidic residues" evidence="10">
    <location>
        <begin position="643"/>
        <end position="659"/>
    </location>
</feature>
<accession>A0A1Y2LKZ9</accession>
<keyword evidence="3" id="KW-0808">Transferase</keyword>
<dbReference type="InterPro" id="IPR008271">
    <property type="entry name" value="Ser/Thr_kinase_AS"/>
</dbReference>
<keyword evidence="5" id="KW-0418">Kinase</keyword>
<feature type="domain" description="Protein kinase" evidence="11">
    <location>
        <begin position="101"/>
        <end position="401"/>
    </location>
</feature>
<keyword evidence="2" id="KW-0723">Serine/threonine-protein kinase</keyword>
<dbReference type="STRING" id="105696.A0A1Y2LKZ9"/>
<dbReference type="CDD" id="cd00180">
    <property type="entry name" value="PKc"/>
    <property type="match status" value="1"/>
</dbReference>
<evidence type="ECO:0000259" key="11">
    <source>
        <dbReference type="PROSITE" id="PS50011"/>
    </source>
</evidence>
<evidence type="ECO:0000256" key="4">
    <source>
        <dbReference type="ARBA" id="ARBA00022741"/>
    </source>
</evidence>
<dbReference type="PROSITE" id="PS00108">
    <property type="entry name" value="PROTEIN_KINASE_ST"/>
    <property type="match status" value="1"/>
</dbReference>
<keyword evidence="9" id="KW-0175">Coiled coil</keyword>
<dbReference type="InterPro" id="IPR011009">
    <property type="entry name" value="Kinase-like_dom_sf"/>
</dbReference>
<evidence type="ECO:0000256" key="3">
    <source>
        <dbReference type="ARBA" id="ARBA00022679"/>
    </source>
</evidence>
<feature type="coiled-coil region" evidence="9">
    <location>
        <begin position="448"/>
        <end position="515"/>
    </location>
</feature>
<evidence type="ECO:0000313" key="12">
    <source>
        <dbReference type="EMBL" id="OSS43548.1"/>
    </source>
</evidence>
<dbReference type="PANTHER" id="PTHR43671:SF98">
    <property type="entry name" value="SERINE_THREONINE-PROTEIN KINASE NEK11"/>
    <property type="match status" value="1"/>
</dbReference>
<evidence type="ECO:0000256" key="10">
    <source>
        <dbReference type="SAM" id="MobiDB-lite"/>
    </source>
</evidence>
<feature type="compositionally biased region" description="Basic and acidic residues" evidence="10">
    <location>
        <begin position="604"/>
        <end position="629"/>
    </location>
</feature>
<dbReference type="Gene3D" id="1.10.510.10">
    <property type="entry name" value="Transferase(Phosphotransferase) domain 1"/>
    <property type="match status" value="1"/>
</dbReference>
<evidence type="ECO:0000256" key="5">
    <source>
        <dbReference type="ARBA" id="ARBA00022777"/>
    </source>
</evidence>
<reference evidence="12 13" key="1">
    <citation type="journal article" date="2017" name="Genome Announc.">
        <title>Genome sequence of the saprophytic ascomycete Epicoccum nigrum ICMP 19927 strain isolated from New Zealand.</title>
        <authorList>
            <person name="Fokin M."/>
            <person name="Fleetwood D."/>
            <person name="Weir B.S."/>
            <person name="Villas-Boas S.G."/>
        </authorList>
    </citation>
    <scope>NUCLEOTIDE SEQUENCE [LARGE SCALE GENOMIC DNA]</scope>
    <source>
        <strain evidence="12 13">ICMP 19927</strain>
    </source>
</reference>
<feature type="compositionally biased region" description="Basic and acidic residues" evidence="10">
    <location>
        <begin position="531"/>
        <end position="547"/>
    </location>
</feature>
<name>A0A1Y2LKZ9_EPING</name>
<dbReference type="PROSITE" id="PS50011">
    <property type="entry name" value="PROTEIN_KINASE_DOM"/>
    <property type="match status" value="1"/>
</dbReference>
<evidence type="ECO:0000313" key="13">
    <source>
        <dbReference type="Proteomes" id="UP000193240"/>
    </source>
</evidence>
<dbReference type="EC" id="2.7.11.1" evidence="1"/>
<evidence type="ECO:0000256" key="9">
    <source>
        <dbReference type="SAM" id="Coils"/>
    </source>
</evidence>
<proteinExistence type="predicted"/>